<dbReference type="PANTHER" id="PTHR21661:SF35">
    <property type="entry name" value="EPOXIDE HYDROLASE"/>
    <property type="match status" value="1"/>
</dbReference>
<dbReference type="Proteomes" id="UP000602198">
    <property type="component" value="Unassembled WGS sequence"/>
</dbReference>
<organism evidence="5 6">
    <name type="scientific">Nocardia acididurans</name>
    <dbReference type="NCBI Taxonomy" id="2802282"/>
    <lineage>
        <taxon>Bacteria</taxon>
        <taxon>Bacillati</taxon>
        <taxon>Actinomycetota</taxon>
        <taxon>Actinomycetes</taxon>
        <taxon>Mycobacteriales</taxon>
        <taxon>Nocardiaceae</taxon>
        <taxon>Nocardia</taxon>
    </lineage>
</organism>
<proteinExistence type="inferred from homology"/>
<dbReference type="EMBL" id="JAERRJ010000003">
    <property type="protein sequence ID" value="MBL1074610.1"/>
    <property type="molecule type" value="Genomic_DNA"/>
</dbReference>
<dbReference type="RefSeq" id="WP_201945627.1">
    <property type="nucleotide sequence ID" value="NZ_JAERRJ010000003.1"/>
</dbReference>
<reference evidence="5 6" key="1">
    <citation type="submission" date="2021-01" db="EMBL/GenBank/DDBJ databases">
        <title>WGS of actinomycetes isolated from Thailand.</title>
        <authorList>
            <person name="Thawai C."/>
        </authorList>
    </citation>
    <scope>NUCLEOTIDE SEQUENCE [LARGE SCALE GENOMIC DNA]</scope>
    <source>
        <strain evidence="5 6">LPG 2</strain>
    </source>
</reference>
<dbReference type="PANTHER" id="PTHR21661">
    <property type="entry name" value="EPOXIDE HYDROLASE 1-RELATED"/>
    <property type="match status" value="1"/>
</dbReference>
<name>A0ABS1M3I3_9NOCA</name>
<dbReference type="SUPFAM" id="SSF53474">
    <property type="entry name" value="alpha/beta-Hydrolases"/>
    <property type="match status" value="1"/>
</dbReference>
<evidence type="ECO:0000256" key="3">
    <source>
        <dbReference type="ARBA" id="ARBA00022801"/>
    </source>
</evidence>
<dbReference type="InterPro" id="IPR029058">
    <property type="entry name" value="AB_hydrolase_fold"/>
</dbReference>
<protein>
    <submittedName>
        <fullName evidence="5">Epoxide hydrolase</fullName>
    </submittedName>
</protein>
<dbReference type="InterPro" id="IPR016292">
    <property type="entry name" value="Epoxide_hydrolase"/>
</dbReference>
<dbReference type="PRINTS" id="PR00412">
    <property type="entry name" value="EPOXHYDRLASE"/>
</dbReference>
<accession>A0ABS1M3I3</accession>
<evidence type="ECO:0000259" key="4">
    <source>
        <dbReference type="Pfam" id="PF06441"/>
    </source>
</evidence>
<comment type="caution">
    <text evidence="5">The sequence shown here is derived from an EMBL/GenBank/DDBJ whole genome shotgun (WGS) entry which is preliminary data.</text>
</comment>
<evidence type="ECO:0000256" key="2">
    <source>
        <dbReference type="ARBA" id="ARBA00022797"/>
    </source>
</evidence>
<dbReference type="GO" id="GO:0016787">
    <property type="term" value="F:hydrolase activity"/>
    <property type="evidence" value="ECO:0007669"/>
    <property type="project" value="UniProtKB-KW"/>
</dbReference>
<evidence type="ECO:0000256" key="1">
    <source>
        <dbReference type="ARBA" id="ARBA00010088"/>
    </source>
</evidence>
<dbReference type="InterPro" id="IPR000639">
    <property type="entry name" value="Epox_hydrolase-like"/>
</dbReference>
<dbReference type="InterPro" id="IPR010497">
    <property type="entry name" value="Epoxide_hydro_N"/>
</dbReference>
<keyword evidence="6" id="KW-1185">Reference proteome</keyword>
<gene>
    <name evidence="5" type="ORF">JK358_09395</name>
</gene>
<dbReference type="Gene3D" id="3.40.50.1820">
    <property type="entry name" value="alpha/beta hydrolase"/>
    <property type="match status" value="1"/>
</dbReference>
<comment type="similarity">
    <text evidence="1">Belongs to the peptidase S33 family.</text>
</comment>
<keyword evidence="2" id="KW-0058">Aromatic hydrocarbons catabolism</keyword>
<sequence length="380" mass="42587">MIESDIVPFRVEIPERELTDLRRRLSETRWPAQVPGVGWDRGVPLDYLKDLAAHWKQRFDWRLWEKRLNEYPQFLTEIDGARVHFLHVRSPHADAMPLLLLHGWPGSVIEFLEVIEPLIDPDDPADAFDLVIPSHPNFGFSGPAPDPGWDTTRIARAYAELMTRLGYPRYAAQGGDFGAAIAPELGRIDADRVLGVHVNAATFGFIPYGGVPEEEAAGMTDLERVRLAGLERFMAEGSGYFRLQGTRPHTLGFALADSPAGQLAWIAEKFQEWTGKPGLPEESVVRDHMLADISIYWFTNTGSCSAQMYYESLHSGSYPTPSRTPTAVACFTGDVAIRRYAEQVNTIVRWTDLDTGGHFAAMEAPAELVADIRAFFRDMR</sequence>
<dbReference type="Pfam" id="PF06441">
    <property type="entry name" value="EHN"/>
    <property type="match status" value="1"/>
</dbReference>
<evidence type="ECO:0000313" key="6">
    <source>
        <dbReference type="Proteomes" id="UP000602198"/>
    </source>
</evidence>
<keyword evidence="3 5" id="KW-0378">Hydrolase</keyword>
<dbReference type="PIRSF" id="PIRSF001112">
    <property type="entry name" value="Epoxide_hydrolase"/>
    <property type="match status" value="1"/>
</dbReference>
<feature type="domain" description="Epoxide hydrolase N-terminal" evidence="4">
    <location>
        <begin position="7"/>
        <end position="111"/>
    </location>
</feature>
<evidence type="ECO:0000313" key="5">
    <source>
        <dbReference type="EMBL" id="MBL1074610.1"/>
    </source>
</evidence>